<protein>
    <recommendedName>
        <fullName evidence="6">Glycosyltransferase 2-like domain-containing protein</fullName>
    </recommendedName>
</protein>
<reference evidence="7 8" key="1">
    <citation type="journal article" date="2016" name="Nat. Commun.">
        <title>Thousands of microbial genomes shed light on interconnected biogeochemical processes in an aquifer system.</title>
        <authorList>
            <person name="Anantharaman K."/>
            <person name="Brown C.T."/>
            <person name="Hug L.A."/>
            <person name="Sharon I."/>
            <person name="Castelle C.J."/>
            <person name="Probst A.J."/>
            <person name="Thomas B.C."/>
            <person name="Singh A."/>
            <person name="Wilkins M.J."/>
            <person name="Karaoz U."/>
            <person name="Brodie E.L."/>
            <person name="Williams K.H."/>
            <person name="Hubbard S.S."/>
            <person name="Banfield J.F."/>
        </authorList>
    </citation>
    <scope>NUCLEOTIDE SEQUENCE [LARGE SCALE GENOMIC DNA]</scope>
</reference>
<proteinExistence type="predicted"/>
<keyword evidence="5" id="KW-0472">Membrane</keyword>
<evidence type="ECO:0000256" key="3">
    <source>
        <dbReference type="ARBA" id="ARBA00022676"/>
    </source>
</evidence>
<dbReference type="Proteomes" id="UP000177396">
    <property type="component" value="Unassembled WGS sequence"/>
</dbReference>
<dbReference type="InterPro" id="IPR001173">
    <property type="entry name" value="Glyco_trans_2-like"/>
</dbReference>
<evidence type="ECO:0000313" key="8">
    <source>
        <dbReference type="Proteomes" id="UP000177396"/>
    </source>
</evidence>
<evidence type="ECO:0000313" key="7">
    <source>
        <dbReference type="EMBL" id="OGF99625.1"/>
    </source>
</evidence>
<keyword evidence="3" id="KW-0328">Glycosyltransferase</keyword>
<keyword evidence="4" id="KW-0808">Transferase</keyword>
<evidence type="ECO:0000259" key="6">
    <source>
        <dbReference type="Pfam" id="PF00535"/>
    </source>
</evidence>
<evidence type="ECO:0000256" key="2">
    <source>
        <dbReference type="ARBA" id="ARBA00022475"/>
    </source>
</evidence>
<comment type="subcellular location">
    <subcellularLocation>
        <location evidence="1">Cell membrane</location>
    </subcellularLocation>
</comment>
<dbReference type="PANTHER" id="PTHR43646:SF2">
    <property type="entry name" value="GLYCOSYLTRANSFERASE 2-LIKE DOMAIN-CONTAINING PROTEIN"/>
    <property type="match status" value="1"/>
</dbReference>
<evidence type="ECO:0000256" key="5">
    <source>
        <dbReference type="ARBA" id="ARBA00023136"/>
    </source>
</evidence>
<name>A0A1F5YHG2_9BACT</name>
<dbReference type="Pfam" id="PF00535">
    <property type="entry name" value="Glycos_transf_2"/>
    <property type="match status" value="1"/>
</dbReference>
<evidence type="ECO:0000256" key="1">
    <source>
        <dbReference type="ARBA" id="ARBA00004236"/>
    </source>
</evidence>
<accession>A0A1F5YHG2</accession>
<feature type="domain" description="Glycosyltransferase 2-like" evidence="6">
    <location>
        <begin position="7"/>
        <end position="165"/>
    </location>
</feature>
<dbReference type="InterPro" id="IPR029044">
    <property type="entry name" value="Nucleotide-diphossugar_trans"/>
</dbReference>
<dbReference type="GO" id="GO:0005886">
    <property type="term" value="C:plasma membrane"/>
    <property type="evidence" value="ECO:0007669"/>
    <property type="project" value="UniProtKB-SubCell"/>
</dbReference>
<dbReference type="SUPFAM" id="SSF53448">
    <property type="entry name" value="Nucleotide-diphospho-sugar transferases"/>
    <property type="match status" value="1"/>
</dbReference>
<keyword evidence="2" id="KW-1003">Cell membrane</keyword>
<gene>
    <name evidence="7" type="ORF">A2153_03635</name>
</gene>
<dbReference type="AlphaFoldDB" id="A0A1F5YHG2"/>
<evidence type="ECO:0000256" key="4">
    <source>
        <dbReference type="ARBA" id="ARBA00022679"/>
    </source>
</evidence>
<organism evidence="7 8">
    <name type="scientific">Candidatus Gottesmanbacteria bacterium RBG_16_38_7b</name>
    <dbReference type="NCBI Taxonomy" id="1798372"/>
    <lineage>
        <taxon>Bacteria</taxon>
        <taxon>Candidatus Gottesmaniibacteriota</taxon>
    </lineage>
</organism>
<comment type="caution">
    <text evidence="7">The sequence shown here is derived from an EMBL/GenBank/DDBJ whole genome shotgun (WGS) entry which is preliminary data.</text>
</comment>
<dbReference type="Gene3D" id="3.90.550.10">
    <property type="entry name" value="Spore Coat Polysaccharide Biosynthesis Protein SpsA, Chain A"/>
    <property type="match status" value="1"/>
</dbReference>
<dbReference type="GO" id="GO:0016757">
    <property type="term" value="F:glycosyltransferase activity"/>
    <property type="evidence" value="ECO:0007669"/>
    <property type="project" value="UniProtKB-KW"/>
</dbReference>
<sequence length="278" mass="32127">MNKPYFSVIIPALNEEKYLPKLLKDLSGQTYRDFEVVLVDGYSDDKTVEVFKEYASELPRQEIIISKVRNVAHQRNLGGKRAYGKYLVFFDADIRIASTFLEEVHLASIKQGFKYATTWISADSNKSIDKTMALLANLGQELSKVINKPFSGGFNTIVTKEVFEKVHGYREDLKINEDQDLAIRVYKKGIDVVILQEPKVIFSYRRYRSEGRLTVLRKYAKAIVHLYLKGPITHELFEYEMGGHVHRKRPRKINFAKLNTYLAAIEKLEKKVVKILSE</sequence>
<dbReference type="EMBL" id="MFJB01000055">
    <property type="protein sequence ID" value="OGF99625.1"/>
    <property type="molecule type" value="Genomic_DNA"/>
</dbReference>
<dbReference type="PANTHER" id="PTHR43646">
    <property type="entry name" value="GLYCOSYLTRANSFERASE"/>
    <property type="match status" value="1"/>
</dbReference>